<dbReference type="EMBL" id="BGZK01002382">
    <property type="protein sequence ID" value="GBP93474.1"/>
    <property type="molecule type" value="Genomic_DNA"/>
</dbReference>
<proteinExistence type="predicted"/>
<gene>
    <name evidence="1" type="ORF">EVAR_68711_1</name>
</gene>
<accession>A0A4C2A2J1</accession>
<comment type="caution">
    <text evidence="1">The sequence shown here is derived from an EMBL/GenBank/DDBJ whole genome shotgun (WGS) entry which is preliminary data.</text>
</comment>
<name>A0A4C2A2J1_EUMVA</name>
<organism evidence="1 2">
    <name type="scientific">Eumeta variegata</name>
    <name type="common">Bagworm moth</name>
    <name type="synonym">Eumeta japonica</name>
    <dbReference type="NCBI Taxonomy" id="151549"/>
    <lineage>
        <taxon>Eukaryota</taxon>
        <taxon>Metazoa</taxon>
        <taxon>Ecdysozoa</taxon>
        <taxon>Arthropoda</taxon>
        <taxon>Hexapoda</taxon>
        <taxon>Insecta</taxon>
        <taxon>Pterygota</taxon>
        <taxon>Neoptera</taxon>
        <taxon>Endopterygota</taxon>
        <taxon>Lepidoptera</taxon>
        <taxon>Glossata</taxon>
        <taxon>Ditrysia</taxon>
        <taxon>Tineoidea</taxon>
        <taxon>Psychidae</taxon>
        <taxon>Oiketicinae</taxon>
        <taxon>Eumeta</taxon>
    </lineage>
</organism>
<keyword evidence="2" id="KW-1185">Reference proteome</keyword>
<dbReference type="Proteomes" id="UP000299102">
    <property type="component" value="Unassembled WGS sequence"/>
</dbReference>
<reference evidence="1 2" key="1">
    <citation type="journal article" date="2019" name="Commun. Biol.">
        <title>The bagworm genome reveals a unique fibroin gene that provides high tensile strength.</title>
        <authorList>
            <person name="Kono N."/>
            <person name="Nakamura H."/>
            <person name="Ohtoshi R."/>
            <person name="Tomita M."/>
            <person name="Numata K."/>
            <person name="Arakawa K."/>
        </authorList>
    </citation>
    <scope>NUCLEOTIDE SEQUENCE [LARGE SCALE GENOMIC DNA]</scope>
</reference>
<evidence type="ECO:0000313" key="2">
    <source>
        <dbReference type="Proteomes" id="UP000299102"/>
    </source>
</evidence>
<dbReference type="AlphaFoldDB" id="A0A4C2A2J1"/>
<protein>
    <submittedName>
        <fullName evidence="1">Uncharacterized protein</fullName>
    </submittedName>
</protein>
<sequence length="153" mass="17099">MTVVSGLRPSLSQRGAFKMIPFKTQMTYRNSGAMVQSIVFGTRYLPINPERCHRFCENARHQPSAQADAEISGIKGLEQETKTISRKILQRAHCEAGAAGMACNRRACPLELDESANTANSTEQRTMRLLRICSHKRNYERSAMPVSLLTGVR</sequence>
<evidence type="ECO:0000313" key="1">
    <source>
        <dbReference type="EMBL" id="GBP93474.1"/>
    </source>
</evidence>